<dbReference type="RefSeq" id="WP_062559486.1">
    <property type="nucleotide sequence ID" value="NZ_CP013341.1"/>
</dbReference>
<sequence>MALARRINSEAMRTFLKSQSQEEITSWNEHNELRAEEEYNKFEASYLKHECYLCGKPLKTTISRTEPCVHWILRQCKFKKNDFPLLFPRFGYTQIAAFTRWCANQEKLLGAINDLTSQKAERKIFEYTVKWKNIEWTFDCAKNDYTGHNGTQTDFPHYHFQMRIDGKPFINFSDFHIPLSEEDLFHIDLSMSMPDLFQHNFGPFGAGIQAAADADLIKLIQETETSSEEEAAFRFQTIISGKDGHRIQGEDLLQLVKQSQASGETLASLAHKNFSDKAEICTIISPSDNLPKIARRTERKRR</sequence>
<dbReference type="AlphaFoldDB" id="A0A1H2HQE6"/>
<keyword evidence="2" id="KW-1185">Reference proteome</keyword>
<dbReference type="KEGG" id="nur:ATY38_11860"/>
<proteinExistence type="predicted"/>
<organism evidence="1 2">
    <name type="scientific">Nitrosomonas ureae</name>
    <dbReference type="NCBI Taxonomy" id="44577"/>
    <lineage>
        <taxon>Bacteria</taxon>
        <taxon>Pseudomonadati</taxon>
        <taxon>Pseudomonadota</taxon>
        <taxon>Betaproteobacteria</taxon>
        <taxon>Nitrosomonadales</taxon>
        <taxon>Nitrosomonadaceae</taxon>
        <taxon>Nitrosomonas</taxon>
    </lineage>
</organism>
<reference evidence="2" key="1">
    <citation type="submission" date="2016-10" db="EMBL/GenBank/DDBJ databases">
        <authorList>
            <person name="Varghese N."/>
            <person name="Submissions S."/>
        </authorList>
    </citation>
    <scope>NUCLEOTIDE SEQUENCE [LARGE SCALE GENOMIC DNA]</scope>
    <source>
        <strain evidence="2">Nm10</strain>
    </source>
</reference>
<dbReference type="Proteomes" id="UP000182882">
    <property type="component" value="Unassembled WGS sequence"/>
</dbReference>
<evidence type="ECO:0000313" key="2">
    <source>
        <dbReference type="Proteomes" id="UP000182882"/>
    </source>
</evidence>
<dbReference type="EMBL" id="FNLN01000059">
    <property type="protein sequence ID" value="SDU34074.1"/>
    <property type="molecule type" value="Genomic_DNA"/>
</dbReference>
<gene>
    <name evidence="1" type="ORF">SAMN05216406_1595</name>
</gene>
<accession>A0A1H2HQE6</accession>
<name>A0A1H2HQE6_9PROT</name>
<evidence type="ECO:0000313" key="1">
    <source>
        <dbReference type="EMBL" id="SDU34074.1"/>
    </source>
</evidence>
<protein>
    <submittedName>
        <fullName evidence="1">Uncharacterized protein</fullName>
    </submittedName>
</protein>